<dbReference type="CDD" id="cd00110">
    <property type="entry name" value="LamG"/>
    <property type="match status" value="1"/>
</dbReference>
<organism evidence="3 4">
    <name type="scientific">Euroglyphus maynei</name>
    <name type="common">Mayne's house dust mite</name>
    <dbReference type="NCBI Taxonomy" id="6958"/>
    <lineage>
        <taxon>Eukaryota</taxon>
        <taxon>Metazoa</taxon>
        <taxon>Ecdysozoa</taxon>
        <taxon>Arthropoda</taxon>
        <taxon>Chelicerata</taxon>
        <taxon>Arachnida</taxon>
        <taxon>Acari</taxon>
        <taxon>Acariformes</taxon>
        <taxon>Sarcoptiformes</taxon>
        <taxon>Astigmata</taxon>
        <taxon>Psoroptidia</taxon>
        <taxon>Analgoidea</taxon>
        <taxon>Pyroglyphidae</taxon>
        <taxon>Pyroglyphinae</taxon>
        <taxon>Euroglyphus</taxon>
    </lineage>
</organism>
<dbReference type="PROSITE" id="PS50025">
    <property type="entry name" value="LAM_G_DOMAIN"/>
    <property type="match status" value="1"/>
</dbReference>
<name>A0A1Y3BAH7_EURMA</name>
<dbReference type="PANTHER" id="PTHR15036">
    <property type="entry name" value="PIKACHURIN-LIKE PROTEIN"/>
    <property type="match status" value="1"/>
</dbReference>
<reference evidence="3 4" key="1">
    <citation type="submission" date="2017-03" db="EMBL/GenBank/DDBJ databases">
        <title>Genome Survey of Euroglyphus maynei.</title>
        <authorList>
            <person name="Arlian L.G."/>
            <person name="Morgan M.S."/>
            <person name="Rider S.D."/>
        </authorList>
    </citation>
    <scope>NUCLEOTIDE SEQUENCE [LARGE SCALE GENOMIC DNA]</scope>
    <source>
        <strain evidence="3">Arlian Lab</strain>
        <tissue evidence="3">Whole body</tissue>
    </source>
</reference>
<feature type="domain" description="Laminin G" evidence="2">
    <location>
        <begin position="1"/>
        <end position="115"/>
    </location>
</feature>
<dbReference type="GO" id="GO:0016020">
    <property type="term" value="C:membrane"/>
    <property type="evidence" value="ECO:0007669"/>
    <property type="project" value="UniProtKB-SubCell"/>
</dbReference>
<protein>
    <recommendedName>
        <fullName evidence="2">Laminin G domain-containing protein</fullName>
    </recommendedName>
</protein>
<gene>
    <name evidence="3" type="ORF">BLA29_010483</name>
</gene>
<dbReference type="Pfam" id="PF02210">
    <property type="entry name" value="Laminin_G_2"/>
    <property type="match status" value="1"/>
</dbReference>
<dbReference type="SMART" id="SM00282">
    <property type="entry name" value="LamG"/>
    <property type="match status" value="1"/>
</dbReference>
<comment type="caution">
    <text evidence="1">Lacks conserved residue(s) required for the propagation of feature annotation.</text>
</comment>
<dbReference type="EMBL" id="MUJZ01034697">
    <property type="protein sequence ID" value="OTF77034.1"/>
    <property type="molecule type" value="Genomic_DNA"/>
</dbReference>
<dbReference type="Proteomes" id="UP000194236">
    <property type="component" value="Unassembled WGS sequence"/>
</dbReference>
<dbReference type="SUPFAM" id="SSF49899">
    <property type="entry name" value="Concanavalin A-like lectins/glucanases"/>
    <property type="match status" value="1"/>
</dbReference>
<dbReference type="PANTHER" id="PTHR15036:SF85">
    <property type="entry name" value="SP2353, ISOFORM A"/>
    <property type="match status" value="1"/>
</dbReference>
<evidence type="ECO:0000259" key="2">
    <source>
        <dbReference type="PROSITE" id="PS50025"/>
    </source>
</evidence>
<dbReference type="InterPro" id="IPR050372">
    <property type="entry name" value="Neurexin-related_CASP"/>
</dbReference>
<dbReference type="InterPro" id="IPR001791">
    <property type="entry name" value="Laminin_G"/>
</dbReference>
<dbReference type="InterPro" id="IPR013320">
    <property type="entry name" value="ConA-like_dom_sf"/>
</dbReference>
<sequence length="118" mass="13263">MIDGYLEFSFNLGIRSNYFSIRSSIKINDGELHHVTLTRDKQIGIMELDDKYMSSAVSQDGANELNTNGKLWIGGCHSLPNGLSSAYYQNFIGCLEMFKIEGILIINNVQNPFNCSFN</sequence>
<proteinExistence type="predicted"/>
<evidence type="ECO:0000313" key="3">
    <source>
        <dbReference type="EMBL" id="OTF77034.1"/>
    </source>
</evidence>
<accession>A0A1Y3BAH7</accession>
<keyword evidence="4" id="KW-1185">Reference proteome</keyword>
<comment type="caution">
    <text evidence="3">The sequence shown here is derived from an EMBL/GenBank/DDBJ whole genome shotgun (WGS) entry which is preliminary data.</text>
</comment>
<evidence type="ECO:0000313" key="4">
    <source>
        <dbReference type="Proteomes" id="UP000194236"/>
    </source>
</evidence>
<dbReference type="Gene3D" id="2.60.120.200">
    <property type="match status" value="1"/>
</dbReference>
<evidence type="ECO:0000256" key="1">
    <source>
        <dbReference type="PROSITE-ProRule" id="PRU00122"/>
    </source>
</evidence>
<dbReference type="OrthoDB" id="88467at2759"/>
<dbReference type="AlphaFoldDB" id="A0A1Y3BAH7"/>